<dbReference type="InterPro" id="IPR018841">
    <property type="entry name" value="DUF2442"/>
</dbReference>
<dbReference type="AlphaFoldDB" id="S0FU01"/>
<organism evidence="1 2">
    <name type="scientific">Desulfotignum phosphitoxidans DSM 13687</name>
    <dbReference type="NCBI Taxonomy" id="1286635"/>
    <lineage>
        <taxon>Bacteria</taxon>
        <taxon>Pseudomonadati</taxon>
        <taxon>Thermodesulfobacteriota</taxon>
        <taxon>Desulfobacteria</taxon>
        <taxon>Desulfobacterales</taxon>
        <taxon>Desulfobacteraceae</taxon>
        <taxon>Desulfotignum</taxon>
    </lineage>
</organism>
<gene>
    <name evidence="1" type="ORF">Dpo_10c01540</name>
</gene>
<reference evidence="1 2" key="1">
    <citation type="journal article" date="2013" name="Genome Announc.">
        <title>Draft Genome Sequence of Desulfotignum phosphitoxidans DSM 13687 Strain FiPS-3.</title>
        <authorList>
            <person name="Poehlein A."/>
            <person name="Daniel R."/>
            <person name="Simeonova D.D."/>
        </authorList>
    </citation>
    <scope>NUCLEOTIDE SEQUENCE [LARGE SCALE GENOMIC DNA]</scope>
    <source>
        <strain evidence="1 2">DSM 13687</strain>
    </source>
</reference>
<dbReference type="EMBL" id="APJX01000010">
    <property type="protein sequence ID" value="EMS78160.1"/>
    <property type="molecule type" value="Genomic_DNA"/>
</dbReference>
<dbReference type="OrthoDB" id="598100at2"/>
<comment type="caution">
    <text evidence="1">The sequence shown here is derived from an EMBL/GenBank/DDBJ whole genome shotgun (WGS) entry which is preliminary data.</text>
</comment>
<dbReference type="Pfam" id="PF10387">
    <property type="entry name" value="DUF2442"/>
    <property type="match status" value="1"/>
</dbReference>
<accession>S0FU01</accession>
<protein>
    <recommendedName>
        <fullName evidence="3">DUF2442 domain-containing protein</fullName>
    </recommendedName>
</protein>
<dbReference type="SUPFAM" id="SSF143880">
    <property type="entry name" value="NE0471 N-terminal domain-like"/>
    <property type="match status" value="1"/>
</dbReference>
<proteinExistence type="predicted"/>
<evidence type="ECO:0000313" key="2">
    <source>
        <dbReference type="Proteomes" id="UP000014216"/>
    </source>
</evidence>
<dbReference type="Proteomes" id="UP000014216">
    <property type="component" value="Unassembled WGS sequence"/>
</dbReference>
<evidence type="ECO:0000313" key="1">
    <source>
        <dbReference type="EMBL" id="EMS78160.1"/>
    </source>
</evidence>
<dbReference type="InterPro" id="IPR036782">
    <property type="entry name" value="NE0471-like_N"/>
</dbReference>
<name>S0FU01_9BACT</name>
<sequence length="83" mass="9665">MIPEVVDAKYVRDYIVFIRFADGKAGTVDLKDVLQGPMFQPLRNKDIFCQFQIHPEFKTLFWDNGADIAPEFLYEQLRVPEAV</sequence>
<dbReference type="RefSeq" id="WP_006967975.1">
    <property type="nucleotide sequence ID" value="NZ_APJX01000010.1"/>
</dbReference>
<keyword evidence="2" id="KW-1185">Reference proteome</keyword>
<evidence type="ECO:0008006" key="3">
    <source>
        <dbReference type="Google" id="ProtNLM"/>
    </source>
</evidence>
<dbReference type="Gene3D" id="3.30.2020.10">
    <property type="entry name" value="NE0471-like N-terminal domain"/>
    <property type="match status" value="1"/>
</dbReference>